<protein>
    <submittedName>
        <fullName evidence="7">Glycerol-3-phosphate dehydrogenase/oxidase</fullName>
    </submittedName>
</protein>
<dbReference type="PROSITE" id="PS51257">
    <property type="entry name" value="PROKAR_LIPOPROTEIN"/>
    <property type="match status" value="1"/>
</dbReference>
<dbReference type="GO" id="GO:0046168">
    <property type="term" value="P:glycerol-3-phosphate catabolic process"/>
    <property type="evidence" value="ECO:0007669"/>
    <property type="project" value="TreeGrafter"/>
</dbReference>
<keyword evidence="3" id="KW-0285">Flavoprotein</keyword>
<dbReference type="RefSeq" id="WP_149075096.1">
    <property type="nucleotide sequence ID" value="NZ_CP043329.1"/>
</dbReference>
<evidence type="ECO:0000256" key="5">
    <source>
        <dbReference type="ARBA" id="ARBA00023002"/>
    </source>
</evidence>
<keyword evidence="4" id="KW-0274">FAD</keyword>
<dbReference type="Gene3D" id="3.50.50.60">
    <property type="entry name" value="FAD/NAD(P)-binding domain"/>
    <property type="match status" value="1"/>
</dbReference>
<evidence type="ECO:0000256" key="3">
    <source>
        <dbReference type="ARBA" id="ARBA00022630"/>
    </source>
</evidence>
<dbReference type="InterPro" id="IPR036188">
    <property type="entry name" value="FAD/NAD-bd_sf"/>
</dbReference>
<feature type="domain" description="FAD dependent oxidoreductase" evidence="6">
    <location>
        <begin position="19"/>
        <end position="375"/>
    </location>
</feature>
<dbReference type="Gene3D" id="3.30.9.10">
    <property type="entry name" value="D-Amino Acid Oxidase, subunit A, domain 2"/>
    <property type="match status" value="1"/>
</dbReference>
<dbReference type="PANTHER" id="PTHR11985">
    <property type="entry name" value="GLYCEROL-3-PHOSPHATE DEHYDROGENASE"/>
    <property type="match status" value="1"/>
</dbReference>
<evidence type="ECO:0000259" key="6">
    <source>
        <dbReference type="Pfam" id="PF01266"/>
    </source>
</evidence>
<dbReference type="Pfam" id="PF01266">
    <property type="entry name" value="DAO"/>
    <property type="match status" value="1"/>
</dbReference>
<dbReference type="PRINTS" id="PR01001">
    <property type="entry name" value="FADG3PDH"/>
</dbReference>
<accession>A0A5C0VIF3</accession>
<comment type="cofactor">
    <cofactor evidence="1">
        <name>FAD</name>
        <dbReference type="ChEBI" id="CHEBI:57692"/>
    </cofactor>
</comment>
<dbReference type="Proteomes" id="UP000323653">
    <property type="component" value="Chromosome"/>
</dbReference>
<evidence type="ECO:0000256" key="4">
    <source>
        <dbReference type="ARBA" id="ARBA00022827"/>
    </source>
</evidence>
<proteinExistence type="inferred from homology"/>
<dbReference type="GO" id="GO:0006071">
    <property type="term" value="P:glycerol metabolic process"/>
    <property type="evidence" value="ECO:0007669"/>
    <property type="project" value="UniProtKB-KW"/>
</dbReference>
<name>A0A5C0VIF3_9SPHI</name>
<comment type="similarity">
    <text evidence="2">Belongs to the FAD-dependent glycerol-3-phosphate dehydrogenase family.</text>
</comment>
<keyword evidence="8" id="KW-1185">Reference proteome</keyword>
<gene>
    <name evidence="7" type="ORF">FYC62_12005</name>
</gene>
<dbReference type="InterPro" id="IPR006076">
    <property type="entry name" value="FAD-dep_OxRdtase"/>
</dbReference>
<evidence type="ECO:0000256" key="2">
    <source>
        <dbReference type="ARBA" id="ARBA00007330"/>
    </source>
</evidence>
<evidence type="ECO:0000256" key="1">
    <source>
        <dbReference type="ARBA" id="ARBA00001974"/>
    </source>
</evidence>
<dbReference type="PANTHER" id="PTHR11985:SF35">
    <property type="entry name" value="ANAEROBIC GLYCEROL-3-PHOSPHATE DEHYDROGENASE SUBUNIT A"/>
    <property type="match status" value="1"/>
</dbReference>
<organism evidence="7 8">
    <name type="scientific">Pedobacter aquae</name>
    <dbReference type="NCBI Taxonomy" id="2605747"/>
    <lineage>
        <taxon>Bacteria</taxon>
        <taxon>Pseudomonadati</taxon>
        <taxon>Bacteroidota</taxon>
        <taxon>Sphingobacteriia</taxon>
        <taxon>Sphingobacteriales</taxon>
        <taxon>Sphingobacteriaceae</taxon>
        <taxon>Pedobacter</taxon>
    </lineage>
</organism>
<keyword evidence="5" id="KW-0560">Oxidoreductase</keyword>
<dbReference type="EMBL" id="CP043329">
    <property type="protein sequence ID" value="QEK52286.1"/>
    <property type="molecule type" value="Genomic_DNA"/>
</dbReference>
<evidence type="ECO:0000313" key="7">
    <source>
        <dbReference type="EMBL" id="QEK52286.1"/>
    </source>
</evidence>
<dbReference type="GO" id="GO:0004368">
    <property type="term" value="F:glycerol-3-phosphate dehydrogenase (quinone) activity"/>
    <property type="evidence" value="ECO:0007669"/>
    <property type="project" value="InterPro"/>
</dbReference>
<sequence>MDRNREGQIKDLEKDIQWDIVVIGGGATGLGCAVDAASRGFKTLLVEQSDFAKGTSSRSTKLVHGGVRYLAAGDVALVYEALRERGLLLRNAAHLVKKQPFIIPCFSIFEQLKYVVGLKLYDWLSGRFSFGSSTILNKKSVEKALPGLDSTKLRGGVEYYDGQFDDARLAVNIAQTAIEQGATVLNYIKVEGLLKSGARVNGVAVRDLETQITYNVKAKAVINATGVFVDDILSMDKPGAKALVRPSQGVHIVLDKSFMPADAALMIPETSDGRVLFAVPWHNYLVVGTTDTPLDKNSLEPEALQQEIDFILQTAALYLAKKPTEKDVLSVFAGLRPLAAPTKNTGKTKEISRSHKLIVSDTGLVTITGGKWTTYRKMAQDTIDQVIQVAQLSKAVCKTEALAIHGSTTKKLGNHLDFYGLDAAHIQNLIKKEPNLGELLHPKFPHYLAEVVWVTKNEMARTVEDVLARRLRILFVDAQAAIEMAPKVADLMASVLNQNEEWKAQQIGNFITLAKQYLLNKHPVTPTYKEDQLLTKA</sequence>
<dbReference type="KEGG" id="pej:FYC62_12005"/>
<dbReference type="PROSITE" id="PS00978">
    <property type="entry name" value="FAD_G3PDH_2"/>
    <property type="match status" value="1"/>
</dbReference>
<dbReference type="Gene3D" id="1.10.8.870">
    <property type="entry name" value="Alpha-glycerophosphate oxidase, cap domain"/>
    <property type="match status" value="1"/>
</dbReference>
<dbReference type="InterPro" id="IPR038299">
    <property type="entry name" value="DAO_C_sf"/>
</dbReference>
<dbReference type="InterPro" id="IPR000447">
    <property type="entry name" value="G3P_DH_FAD-dep"/>
</dbReference>
<reference evidence="7 8" key="1">
    <citation type="submission" date="2019-08" db="EMBL/GenBank/DDBJ databases">
        <title>Pedobacter sp. nov., isolated from Han river, South Korea.</title>
        <authorList>
            <person name="Lee D.-H."/>
            <person name="Kim Y.-S."/>
            <person name="Hwang E.-M."/>
            <person name="Le Tran T.C."/>
            <person name="Cha C.-J."/>
        </authorList>
    </citation>
    <scope>NUCLEOTIDE SEQUENCE [LARGE SCALE GENOMIC DNA]</scope>
    <source>
        <strain evidence="7 8">CJ43</strain>
    </source>
</reference>
<dbReference type="SUPFAM" id="SSF51905">
    <property type="entry name" value="FAD/NAD(P)-binding domain"/>
    <property type="match status" value="1"/>
</dbReference>
<dbReference type="AlphaFoldDB" id="A0A5C0VIF3"/>
<evidence type="ECO:0000313" key="8">
    <source>
        <dbReference type="Proteomes" id="UP000323653"/>
    </source>
</evidence>